<proteinExistence type="predicted"/>
<sequence length="105" mass="12377">MIDSGELRDVIEIQEFTTSTDDNGFEIQDYKTMYTLRAKVKTQGTKEFMSADKSTTKLTVHVICRVRKGIDSDKYLFYNSKRWNIRHVHLMEDRQFITLTCEVSE</sequence>
<dbReference type="Proteomes" id="UP000776700">
    <property type="component" value="Unassembled WGS sequence"/>
</dbReference>
<gene>
    <name evidence="1" type="ORF">K8V90_03270</name>
</gene>
<dbReference type="NCBIfam" id="TIGR01563">
    <property type="entry name" value="gp16_SPP1"/>
    <property type="match status" value="1"/>
</dbReference>
<accession>A0A921MZV5</accession>
<dbReference type="AlphaFoldDB" id="A0A921MZV5"/>
<dbReference type="InterPro" id="IPR038666">
    <property type="entry name" value="SSP1_head-tail_sf"/>
</dbReference>
<dbReference type="Gene3D" id="2.40.10.270">
    <property type="entry name" value="Bacteriophage SPP1 head-tail adaptor protein"/>
    <property type="match status" value="1"/>
</dbReference>
<evidence type="ECO:0000313" key="2">
    <source>
        <dbReference type="Proteomes" id="UP000776700"/>
    </source>
</evidence>
<evidence type="ECO:0000313" key="1">
    <source>
        <dbReference type="EMBL" id="HJG96105.1"/>
    </source>
</evidence>
<name>A0A921MZV5_9FIRM</name>
<organism evidence="1 2">
    <name type="scientific">Romboutsia timonensis</name>
    <dbReference type="NCBI Taxonomy" id="1776391"/>
    <lineage>
        <taxon>Bacteria</taxon>
        <taxon>Bacillati</taxon>
        <taxon>Bacillota</taxon>
        <taxon>Clostridia</taxon>
        <taxon>Peptostreptococcales</taxon>
        <taxon>Peptostreptococcaceae</taxon>
        <taxon>Romboutsia</taxon>
    </lineage>
</organism>
<dbReference type="InterPro" id="IPR008767">
    <property type="entry name" value="Phage_SPP1_head-tail_adaptor"/>
</dbReference>
<dbReference type="Pfam" id="PF05521">
    <property type="entry name" value="Phage_HCP"/>
    <property type="match status" value="1"/>
</dbReference>
<comment type="caution">
    <text evidence="1">The sequence shown here is derived from an EMBL/GenBank/DDBJ whole genome shotgun (WGS) entry which is preliminary data.</text>
</comment>
<reference evidence="1" key="2">
    <citation type="submission" date="2021-09" db="EMBL/GenBank/DDBJ databases">
        <authorList>
            <person name="Gilroy R."/>
        </authorList>
    </citation>
    <scope>NUCLEOTIDE SEQUENCE</scope>
    <source>
        <strain evidence="1">1277</strain>
    </source>
</reference>
<reference evidence="1" key="1">
    <citation type="journal article" date="2021" name="PeerJ">
        <title>Extensive microbial diversity within the chicken gut microbiome revealed by metagenomics and culture.</title>
        <authorList>
            <person name="Gilroy R."/>
            <person name="Ravi A."/>
            <person name="Getino M."/>
            <person name="Pursley I."/>
            <person name="Horton D.L."/>
            <person name="Alikhan N.F."/>
            <person name="Baker D."/>
            <person name="Gharbi K."/>
            <person name="Hall N."/>
            <person name="Watson M."/>
            <person name="Adriaenssens E.M."/>
            <person name="Foster-Nyarko E."/>
            <person name="Jarju S."/>
            <person name="Secka A."/>
            <person name="Antonio M."/>
            <person name="Oren A."/>
            <person name="Chaudhuri R.R."/>
            <person name="La Ragione R."/>
            <person name="Hildebrand F."/>
            <person name="Pallen M.J."/>
        </authorList>
    </citation>
    <scope>NUCLEOTIDE SEQUENCE</scope>
    <source>
        <strain evidence="1">1277</strain>
    </source>
</reference>
<dbReference type="EMBL" id="DYUB01000110">
    <property type="protein sequence ID" value="HJG96105.1"/>
    <property type="molecule type" value="Genomic_DNA"/>
</dbReference>
<protein>
    <submittedName>
        <fullName evidence="1">Phage head closure protein</fullName>
    </submittedName>
</protein>